<dbReference type="EMBL" id="UINC01155091">
    <property type="protein sequence ID" value="SVD50740.1"/>
    <property type="molecule type" value="Genomic_DNA"/>
</dbReference>
<feature type="non-terminal residue" evidence="1">
    <location>
        <position position="256"/>
    </location>
</feature>
<sequence>MMNLMENDWSFLALAITATFLIITSPSSEAQPDPYIDDAIYSTFDTESITLVQSGRENATYYRYLIIDDYSEAPANWSESGFNDSEWIIAAAPFGDRSSGGVDPNTDWDTSGSSPYNDDVILIRHKFQVSGIVTSAELDVAVANFCTPYLNGNMIYDDRGGDSRSQEYWNDDAAGTITPSSFNQGENVLAVYARDYVGGWGSSNRQWIDLQITAQVFEATNESIILGDTITVAVKDGNNGNLSASDVEIKAYTNES</sequence>
<gene>
    <name evidence="1" type="ORF">METZ01_LOCUS403594</name>
</gene>
<dbReference type="Gene3D" id="2.60.120.260">
    <property type="entry name" value="Galactose-binding domain-like"/>
    <property type="match status" value="1"/>
</dbReference>
<accession>A0A382VWI1</accession>
<evidence type="ECO:0000313" key="1">
    <source>
        <dbReference type="EMBL" id="SVD50740.1"/>
    </source>
</evidence>
<name>A0A382VWI1_9ZZZZ</name>
<dbReference type="AlphaFoldDB" id="A0A382VWI1"/>
<protein>
    <submittedName>
        <fullName evidence="1">Uncharacterized protein</fullName>
    </submittedName>
</protein>
<reference evidence="1" key="1">
    <citation type="submission" date="2018-05" db="EMBL/GenBank/DDBJ databases">
        <authorList>
            <person name="Lanie J.A."/>
            <person name="Ng W.-L."/>
            <person name="Kazmierczak K.M."/>
            <person name="Andrzejewski T.M."/>
            <person name="Davidsen T.M."/>
            <person name="Wayne K.J."/>
            <person name="Tettelin H."/>
            <person name="Glass J.I."/>
            <person name="Rusch D."/>
            <person name="Podicherti R."/>
            <person name="Tsui H.-C.T."/>
            <person name="Winkler M.E."/>
        </authorList>
    </citation>
    <scope>NUCLEOTIDE SEQUENCE</scope>
</reference>
<proteinExistence type="predicted"/>
<organism evidence="1">
    <name type="scientific">marine metagenome</name>
    <dbReference type="NCBI Taxonomy" id="408172"/>
    <lineage>
        <taxon>unclassified sequences</taxon>
        <taxon>metagenomes</taxon>
        <taxon>ecological metagenomes</taxon>
    </lineage>
</organism>